<dbReference type="Gene3D" id="3.40.50.150">
    <property type="entry name" value="Vaccinia Virus protein VP39"/>
    <property type="match status" value="1"/>
</dbReference>
<comment type="catalytic activity">
    <reaction evidence="6">
        <text>a 5'-end (N(7)-methyl 5'-triphosphoguanosine)-ribonucleoside in snRNA + S-adenosyl-L-methionine = a 5'-end (N(2),N(7)-dimethyl 5'-triphosphoguanosine)-ribonucleoside in snRNA + S-adenosyl-L-homocysteine + H(+)</text>
        <dbReference type="Rhea" id="RHEA:78471"/>
        <dbReference type="Rhea" id="RHEA-COMP:19085"/>
        <dbReference type="Rhea" id="RHEA-COMP:19087"/>
        <dbReference type="ChEBI" id="CHEBI:15378"/>
        <dbReference type="ChEBI" id="CHEBI:57856"/>
        <dbReference type="ChEBI" id="CHEBI:59789"/>
        <dbReference type="ChEBI" id="CHEBI:156461"/>
        <dbReference type="ChEBI" id="CHEBI:172880"/>
    </reaction>
    <physiologicalReaction direction="left-to-right" evidence="6">
        <dbReference type="Rhea" id="RHEA:78472"/>
    </physiologicalReaction>
</comment>
<dbReference type="PANTHER" id="PTHR14741">
    <property type="entry name" value="S-ADENOSYLMETHIONINE-DEPENDENT METHYLTRANSFERASE RELATED"/>
    <property type="match status" value="1"/>
</dbReference>
<keyword evidence="9" id="KW-0489">Methyltransferase</keyword>
<dbReference type="SUPFAM" id="SSF53335">
    <property type="entry name" value="S-adenosyl-L-methionine-dependent methyltransferases"/>
    <property type="match status" value="1"/>
</dbReference>
<evidence type="ECO:0000256" key="1">
    <source>
        <dbReference type="ARBA" id="ARBA00018517"/>
    </source>
</evidence>
<protein>
    <recommendedName>
        <fullName evidence="1">Trimethylguanosine synthase</fullName>
    </recommendedName>
    <alternativeName>
        <fullName evidence="7">Cap-specific guanine-N(2) methyltransferase</fullName>
    </alternativeName>
</protein>
<keyword evidence="8" id="KW-0472">Membrane</keyword>
<gene>
    <name evidence="9" type="ORF">TPC1_15640</name>
</gene>
<reference evidence="9" key="1">
    <citation type="submission" date="2015-07" db="EMBL/GenBank/DDBJ databases">
        <title>Adaptation to a free-living lifestyle via gene acquisitions in the diplomonad Trepomonas sp. PC1.</title>
        <authorList>
            <person name="Xu F."/>
            <person name="Jerlstrom-Hultqvist J."/>
            <person name="Kolisko M."/>
            <person name="Simpson A.G.B."/>
            <person name="Roger A.J."/>
            <person name="Svard S.G."/>
            <person name="Andersson J.O."/>
        </authorList>
    </citation>
    <scope>NUCLEOTIDE SEQUENCE</scope>
    <source>
        <strain evidence="9">PC1</strain>
    </source>
</reference>
<dbReference type="AlphaFoldDB" id="A0A146K6I3"/>
<dbReference type="GO" id="GO:0005634">
    <property type="term" value="C:nucleus"/>
    <property type="evidence" value="ECO:0007669"/>
    <property type="project" value="TreeGrafter"/>
</dbReference>
<evidence type="ECO:0000256" key="5">
    <source>
        <dbReference type="ARBA" id="ARBA00048763"/>
    </source>
</evidence>
<name>A0A146K6I3_9EUKA</name>
<feature type="non-terminal residue" evidence="9">
    <location>
        <position position="216"/>
    </location>
</feature>
<evidence type="ECO:0000256" key="2">
    <source>
        <dbReference type="ARBA" id="ARBA00025783"/>
    </source>
</evidence>
<comment type="catalytic activity">
    <reaction evidence="3">
        <text>a 5'-end (N(2),N(7)-dimethyl 5'-triphosphoguanosine)-ribonucleoside in snoRNA + S-adenosyl-L-methionine = a 5'-end (N(2),N(2),N(7)-trimethyl 5'-triphosphoguanosine)-ribonucleoside in snoRNA + S-adenosyl-L-homocysteine + H(+)</text>
        <dbReference type="Rhea" id="RHEA:78507"/>
        <dbReference type="Rhea" id="RHEA-COMP:19088"/>
        <dbReference type="Rhea" id="RHEA-COMP:19090"/>
        <dbReference type="ChEBI" id="CHEBI:15378"/>
        <dbReference type="ChEBI" id="CHEBI:57856"/>
        <dbReference type="ChEBI" id="CHEBI:59789"/>
        <dbReference type="ChEBI" id="CHEBI:167623"/>
        <dbReference type="ChEBI" id="CHEBI:172880"/>
    </reaction>
    <physiologicalReaction direction="left-to-right" evidence="3">
        <dbReference type="Rhea" id="RHEA:78508"/>
    </physiologicalReaction>
</comment>
<keyword evidence="8" id="KW-0812">Transmembrane</keyword>
<keyword evidence="8" id="KW-1133">Transmembrane helix</keyword>
<organism evidence="9">
    <name type="scientific">Trepomonas sp. PC1</name>
    <dbReference type="NCBI Taxonomy" id="1076344"/>
    <lineage>
        <taxon>Eukaryota</taxon>
        <taxon>Metamonada</taxon>
        <taxon>Diplomonadida</taxon>
        <taxon>Hexamitidae</taxon>
        <taxon>Hexamitinae</taxon>
        <taxon>Trepomonas</taxon>
    </lineage>
</organism>
<evidence type="ECO:0000256" key="4">
    <source>
        <dbReference type="ARBA" id="ARBA00048740"/>
    </source>
</evidence>
<dbReference type="InterPro" id="IPR029063">
    <property type="entry name" value="SAM-dependent_MTases_sf"/>
</dbReference>
<accession>A0A146K6I3</accession>
<sequence>KNLKLQRYYKFKNSIIPKQFQNQHYYNKRYNLFSKYDQNIQLDEEMLFSVCPEYNAKHEAVFLHNLYKQQQEDKNKIQNPRPILLDLFGGVGGFAIQLAAFFRVFTVELQPERCQMILHNSKIYEKDITVVQGDCFEQKQLLDAVNPEIVTISPPWGGIHYKRAKFNIDELVIGDKKFIDIFNVVTASIVYVVLPKDYVGKINDQYIWENRDCGCF</sequence>
<evidence type="ECO:0000256" key="6">
    <source>
        <dbReference type="ARBA" id="ARBA00049075"/>
    </source>
</evidence>
<evidence type="ECO:0000256" key="8">
    <source>
        <dbReference type="SAM" id="Phobius"/>
    </source>
</evidence>
<comment type="catalytic activity">
    <reaction evidence="5">
        <text>a 5'-end (N(2),N(7)-dimethyl 5'-triphosphoguanosine)-ribonucleoside in snRNA + S-adenosyl-L-methionine = a 5'-end (N(2),N(2),N(7)-trimethyl 5'-triphosphoguanosine)-ribonucleoside in snRNA + S-adenosyl-L-homocysteine + H(+)</text>
        <dbReference type="Rhea" id="RHEA:78479"/>
        <dbReference type="Rhea" id="RHEA-COMP:19087"/>
        <dbReference type="Rhea" id="RHEA-COMP:19089"/>
        <dbReference type="ChEBI" id="CHEBI:15378"/>
        <dbReference type="ChEBI" id="CHEBI:57856"/>
        <dbReference type="ChEBI" id="CHEBI:59789"/>
        <dbReference type="ChEBI" id="CHEBI:167623"/>
        <dbReference type="ChEBI" id="CHEBI:172880"/>
    </reaction>
    <physiologicalReaction direction="left-to-right" evidence="5">
        <dbReference type="Rhea" id="RHEA:78480"/>
    </physiologicalReaction>
</comment>
<comment type="similarity">
    <text evidence="2">Belongs to the methyltransferase superfamily. Trimethylguanosine synthase family.</text>
</comment>
<comment type="catalytic activity">
    <reaction evidence="4">
        <text>a 5'-end (N(7)-methyl 5'-triphosphoguanosine)-ribonucleoside in snoRNA + S-adenosyl-L-methionine = a 5'-end (N(2),N(7)-dimethyl 5'-triphosphoguanosine)-ribonucleoside in snoRNA + S-adenosyl-L-homocysteine + H(+)</text>
        <dbReference type="Rhea" id="RHEA:78475"/>
        <dbReference type="Rhea" id="RHEA-COMP:19086"/>
        <dbReference type="Rhea" id="RHEA-COMP:19088"/>
        <dbReference type="ChEBI" id="CHEBI:15378"/>
        <dbReference type="ChEBI" id="CHEBI:57856"/>
        <dbReference type="ChEBI" id="CHEBI:59789"/>
        <dbReference type="ChEBI" id="CHEBI:156461"/>
        <dbReference type="ChEBI" id="CHEBI:172880"/>
    </reaction>
    <physiologicalReaction direction="left-to-right" evidence="4">
        <dbReference type="Rhea" id="RHEA:78476"/>
    </physiologicalReaction>
</comment>
<evidence type="ECO:0000313" key="9">
    <source>
        <dbReference type="EMBL" id="JAP92423.1"/>
    </source>
</evidence>
<dbReference type="EMBL" id="GDID01004183">
    <property type="protein sequence ID" value="JAP92423.1"/>
    <property type="molecule type" value="Transcribed_RNA"/>
</dbReference>
<proteinExistence type="inferred from homology"/>
<dbReference type="InterPro" id="IPR019012">
    <property type="entry name" value="RNA_cap_Gua-N2-MeTrfase"/>
</dbReference>
<evidence type="ECO:0000256" key="3">
    <source>
        <dbReference type="ARBA" id="ARBA00047418"/>
    </source>
</evidence>
<evidence type="ECO:0000256" key="7">
    <source>
        <dbReference type="ARBA" id="ARBA00049790"/>
    </source>
</evidence>
<dbReference type="Pfam" id="PF09445">
    <property type="entry name" value="Methyltransf_15"/>
    <property type="match status" value="1"/>
</dbReference>
<feature type="non-terminal residue" evidence="9">
    <location>
        <position position="1"/>
    </location>
</feature>
<feature type="transmembrane region" description="Helical" evidence="8">
    <location>
        <begin position="83"/>
        <end position="105"/>
    </location>
</feature>
<dbReference type="GO" id="GO:0071164">
    <property type="term" value="F:RNA cap trimethylguanosine synthase activity"/>
    <property type="evidence" value="ECO:0007669"/>
    <property type="project" value="TreeGrafter"/>
</dbReference>
<dbReference type="PANTHER" id="PTHR14741:SF32">
    <property type="entry name" value="TRIMETHYLGUANOSINE SYNTHASE"/>
    <property type="match status" value="1"/>
</dbReference>
<keyword evidence="9" id="KW-0808">Transferase</keyword>